<accession>A0A644ZJB2</accession>
<sequence>MPPGEQRGARVGLARLVGVDQQGVTGPVGQLGRDGHLDGDQQITLGAVLADDTAPADPQRTPVRRPGGDPQPDVLPVQGRHLDLGTQRGLAEGHRNGDGEVGAAAAEELVRGDVDVDVEVTGAAAVLTLGALALQPDPLAVLDPGRDADLHGVGRTTTPGTAADRARVVDDQPTAVAVLAGLGDLEDATRGGRTHPRALTGRADPRHGAGPRAGARTSRTGRVGDHLHGHRGALDGLVEVDRHVALDIGPPARAAAGRPADAATAPTEQATEQVGEVTGAGGGVAEQVVDVRRGLPLAAVEPEAAPEQAALLVVLLALLGVRQDVVGLRDGLEPLRLVGVARVGVGVVLARQLAEGLLDVVLGGVLRDAQDLVVVLLEPVLRAHRRGLSSVVAGFTVLAYCARTRLLLAYSSARMLVLTAARMLAGSGVPGVCVHGVCSGSLPG</sequence>
<dbReference type="AlphaFoldDB" id="A0A644ZJB2"/>
<evidence type="ECO:0000313" key="2">
    <source>
        <dbReference type="EMBL" id="MPM37854.1"/>
    </source>
</evidence>
<dbReference type="EMBL" id="VSSQ01008088">
    <property type="protein sequence ID" value="MPM37854.1"/>
    <property type="molecule type" value="Genomic_DNA"/>
</dbReference>
<proteinExistence type="predicted"/>
<gene>
    <name evidence="2" type="ORF">SDC9_84473</name>
</gene>
<feature type="region of interest" description="Disordered" evidence="1">
    <location>
        <begin position="48"/>
        <end position="78"/>
    </location>
</feature>
<comment type="caution">
    <text evidence="2">The sequence shown here is derived from an EMBL/GenBank/DDBJ whole genome shotgun (WGS) entry which is preliminary data.</text>
</comment>
<name>A0A644ZJB2_9ZZZZ</name>
<evidence type="ECO:0000256" key="1">
    <source>
        <dbReference type="SAM" id="MobiDB-lite"/>
    </source>
</evidence>
<protein>
    <submittedName>
        <fullName evidence="2">Uncharacterized protein</fullName>
    </submittedName>
</protein>
<reference evidence="2" key="1">
    <citation type="submission" date="2019-08" db="EMBL/GenBank/DDBJ databases">
        <authorList>
            <person name="Kucharzyk K."/>
            <person name="Murdoch R.W."/>
            <person name="Higgins S."/>
            <person name="Loffler F."/>
        </authorList>
    </citation>
    <scope>NUCLEOTIDE SEQUENCE</scope>
</reference>
<feature type="region of interest" description="Disordered" evidence="1">
    <location>
        <begin position="187"/>
        <end position="230"/>
    </location>
</feature>
<organism evidence="2">
    <name type="scientific">bioreactor metagenome</name>
    <dbReference type="NCBI Taxonomy" id="1076179"/>
    <lineage>
        <taxon>unclassified sequences</taxon>
        <taxon>metagenomes</taxon>
        <taxon>ecological metagenomes</taxon>
    </lineage>
</organism>